<evidence type="ECO:0000256" key="1">
    <source>
        <dbReference type="ARBA" id="ARBA00005105"/>
    </source>
</evidence>
<reference evidence="8" key="1">
    <citation type="submission" date="2025-08" db="UniProtKB">
        <authorList>
            <consortium name="RefSeq"/>
        </authorList>
    </citation>
    <scope>IDENTIFICATION</scope>
    <source>
        <tissue evidence="8">Gonad</tissue>
    </source>
</reference>
<keyword evidence="5" id="KW-0812">Transmembrane</keyword>
<feature type="transmembrane region" description="Helical" evidence="5">
    <location>
        <begin position="292"/>
        <end position="313"/>
    </location>
</feature>
<dbReference type="PIRSF" id="PIRSF015921">
    <property type="entry name" value="FA_sphinglp_des"/>
    <property type="match status" value="1"/>
</dbReference>
<dbReference type="AlphaFoldDB" id="A0A6P4YC29"/>
<keyword evidence="2" id="KW-0444">Lipid biosynthesis</keyword>
<keyword evidence="4" id="KW-0443">Lipid metabolism</keyword>
<evidence type="ECO:0000256" key="5">
    <source>
        <dbReference type="SAM" id="Phobius"/>
    </source>
</evidence>
<evidence type="ECO:0000256" key="3">
    <source>
        <dbReference type="ARBA" id="ARBA00022832"/>
    </source>
</evidence>
<name>A0A6P4YC29_BRABE</name>
<protein>
    <submittedName>
        <fullName evidence="8">Fatty acid desaturase 2-like</fullName>
    </submittedName>
</protein>
<keyword evidence="7" id="KW-1185">Reference proteome</keyword>
<dbReference type="RefSeq" id="XP_019616342.1">
    <property type="nucleotide sequence ID" value="XM_019760783.1"/>
</dbReference>
<sequence length="444" mass="51168">MAPQEKEKIPAANGAPPRDRLLTWADVRSHDNKDDMWFVIDDLVYDVTHWAKRHPGGAKILRHYAGQDASEAWLSFHNDKALVQKYMKPLCIGRLDDGGPQATDQIKKDFRELRETVDKMGLFKPSYTFFGVHLAHIVLLDVLAYFIISQYGAGWVPVVLASIALAISQTQAGWLQHDFGHLSVFKTKWMDNLAHQVVIGLLKGASSAWWKNQHYQHHAKPNVIHKDPDIRVEAVFVVGDVMPVQVAKKNKNGPPYNLQHLYYMILTVALVPVYYHIMVYRFIFTRQKWHEAVLAVLFPAIFVTSFYPHVGLGKTIAMYLMMRAIESQWFTWATQMSHIPMEIDTDKDKAWVTMQMHATCNVEKSHFNDWFTGHLNFQIEHHLFPTMPRHNLYKATPLVKSLCQKHGLDYTVKSLGDAFIDILRSLKKSGQLWQETHSHTWLHG</sequence>
<dbReference type="Pfam" id="PF00487">
    <property type="entry name" value="FA_desaturase"/>
    <property type="match status" value="1"/>
</dbReference>
<keyword evidence="4" id="KW-0275">Fatty acid biosynthesis</keyword>
<dbReference type="InterPro" id="IPR012171">
    <property type="entry name" value="Fatty_acid_desaturase"/>
</dbReference>
<proteinExistence type="predicted"/>
<dbReference type="GO" id="GO:0016717">
    <property type="term" value="F:oxidoreductase activity, acting on paired donors, with oxidation of a pair of donors resulting in the reduction of molecular oxygen to two molecules of water"/>
    <property type="evidence" value="ECO:0007669"/>
    <property type="project" value="TreeGrafter"/>
</dbReference>
<dbReference type="CDD" id="cd03506">
    <property type="entry name" value="Delta6-FADS-like"/>
    <property type="match status" value="1"/>
</dbReference>
<evidence type="ECO:0000256" key="2">
    <source>
        <dbReference type="ARBA" id="ARBA00022516"/>
    </source>
</evidence>
<evidence type="ECO:0000259" key="6">
    <source>
        <dbReference type="PROSITE" id="PS50255"/>
    </source>
</evidence>
<dbReference type="InterPro" id="IPR001199">
    <property type="entry name" value="Cyt_B5-like_heme/steroid-bd"/>
</dbReference>
<feature type="transmembrane region" description="Helical" evidence="5">
    <location>
        <begin position="261"/>
        <end position="280"/>
    </location>
</feature>
<dbReference type="Proteomes" id="UP000515135">
    <property type="component" value="Unplaced"/>
</dbReference>
<evidence type="ECO:0000256" key="4">
    <source>
        <dbReference type="ARBA" id="ARBA00023160"/>
    </source>
</evidence>
<dbReference type="KEGG" id="bbel:109463898"/>
<feature type="transmembrane region" description="Helical" evidence="5">
    <location>
        <begin position="127"/>
        <end position="148"/>
    </location>
</feature>
<feature type="transmembrane region" description="Helical" evidence="5">
    <location>
        <begin position="154"/>
        <end position="175"/>
    </location>
</feature>
<dbReference type="GeneID" id="109463898"/>
<dbReference type="SMART" id="SM01117">
    <property type="entry name" value="Cyt-b5"/>
    <property type="match status" value="1"/>
</dbReference>
<keyword evidence="3" id="KW-0276">Fatty acid metabolism</keyword>
<dbReference type="Gene3D" id="3.10.120.10">
    <property type="entry name" value="Cytochrome b5-like heme/steroid binding domain"/>
    <property type="match status" value="1"/>
</dbReference>
<dbReference type="OrthoDB" id="260091at2759"/>
<dbReference type="GO" id="GO:0016020">
    <property type="term" value="C:membrane"/>
    <property type="evidence" value="ECO:0007669"/>
    <property type="project" value="TreeGrafter"/>
</dbReference>
<dbReference type="UniPathway" id="UPA00658"/>
<dbReference type="SUPFAM" id="SSF55856">
    <property type="entry name" value="Cytochrome b5-like heme/steroid binding domain"/>
    <property type="match status" value="1"/>
</dbReference>
<dbReference type="PANTHER" id="PTHR19353">
    <property type="entry name" value="FATTY ACID DESATURASE 2"/>
    <property type="match status" value="1"/>
</dbReference>
<keyword evidence="5" id="KW-1133">Transmembrane helix</keyword>
<dbReference type="PANTHER" id="PTHR19353:SF85">
    <property type="entry name" value="CYTOCHROME B5 HEME-BINDING DOMAIN-CONTAINING PROTEIN"/>
    <property type="match status" value="1"/>
</dbReference>
<comment type="pathway">
    <text evidence="1">Lipid metabolism; polyunsaturated fatty acid biosynthesis.</text>
</comment>
<dbReference type="Pfam" id="PF00173">
    <property type="entry name" value="Cyt-b5"/>
    <property type="match status" value="1"/>
</dbReference>
<accession>A0A6P4YC29</accession>
<evidence type="ECO:0000313" key="7">
    <source>
        <dbReference type="Proteomes" id="UP000515135"/>
    </source>
</evidence>
<feature type="domain" description="Cytochrome b5 heme-binding" evidence="6">
    <location>
        <begin position="19"/>
        <end position="96"/>
    </location>
</feature>
<dbReference type="InterPro" id="IPR005804">
    <property type="entry name" value="FA_desaturase_dom"/>
</dbReference>
<dbReference type="GO" id="GO:0006636">
    <property type="term" value="P:unsaturated fatty acid biosynthetic process"/>
    <property type="evidence" value="ECO:0007669"/>
    <property type="project" value="UniProtKB-UniPathway"/>
</dbReference>
<dbReference type="InterPro" id="IPR036400">
    <property type="entry name" value="Cyt_B5-like_heme/steroid_sf"/>
</dbReference>
<keyword evidence="5" id="KW-0472">Membrane</keyword>
<dbReference type="PROSITE" id="PS50255">
    <property type="entry name" value="CYTOCHROME_B5_2"/>
    <property type="match status" value="1"/>
</dbReference>
<organism evidence="7 8">
    <name type="scientific">Branchiostoma belcheri</name>
    <name type="common">Amphioxus</name>
    <dbReference type="NCBI Taxonomy" id="7741"/>
    <lineage>
        <taxon>Eukaryota</taxon>
        <taxon>Metazoa</taxon>
        <taxon>Chordata</taxon>
        <taxon>Cephalochordata</taxon>
        <taxon>Leptocardii</taxon>
        <taxon>Amphioxiformes</taxon>
        <taxon>Branchiostomatidae</taxon>
        <taxon>Branchiostoma</taxon>
    </lineage>
</organism>
<evidence type="ECO:0000313" key="8">
    <source>
        <dbReference type="RefSeq" id="XP_019616342.1"/>
    </source>
</evidence>
<gene>
    <name evidence="8" type="primary">LOC109463898</name>
</gene>